<proteinExistence type="predicted"/>
<evidence type="ECO:0000313" key="1">
    <source>
        <dbReference type="Proteomes" id="UP000050792"/>
    </source>
</evidence>
<accession>A0AA85G354</accession>
<organism evidence="1 2">
    <name type="scientific">Schistosoma rodhaini</name>
    <dbReference type="NCBI Taxonomy" id="6188"/>
    <lineage>
        <taxon>Eukaryota</taxon>
        <taxon>Metazoa</taxon>
        <taxon>Spiralia</taxon>
        <taxon>Lophotrochozoa</taxon>
        <taxon>Platyhelminthes</taxon>
        <taxon>Trematoda</taxon>
        <taxon>Digenea</taxon>
        <taxon>Strigeidida</taxon>
        <taxon>Schistosomatoidea</taxon>
        <taxon>Schistosomatidae</taxon>
        <taxon>Schistosoma</taxon>
    </lineage>
</organism>
<dbReference type="AlphaFoldDB" id="A0AA85G354"/>
<evidence type="ECO:0000313" key="2">
    <source>
        <dbReference type="WBParaSite" id="SRDH1_77500.1"/>
    </source>
</evidence>
<dbReference type="WBParaSite" id="SRDH1_77500.1">
    <property type="protein sequence ID" value="SRDH1_77500.1"/>
    <property type="gene ID" value="SRDH1_77500"/>
</dbReference>
<keyword evidence="1" id="KW-1185">Reference proteome</keyword>
<reference evidence="2" key="2">
    <citation type="submission" date="2023-11" db="UniProtKB">
        <authorList>
            <consortium name="WormBaseParasite"/>
        </authorList>
    </citation>
    <scope>IDENTIFICATION</scope>
</reference>
<protein>
    <submittedName>
        <fullName evidence="2">Uncharacterized protein</fullName>
    </submittedName>
</protein>
<sequence>MVTASMERVYVLHAKSGKPVKNEGFIVPPDTISVTFSRVYIRDNLNYCLSDAWFIDSIIVLPPGNHSLIMNFSGPSLNSVYYGYIQYLFAYYNGTNIANNYTVKFNNLTYLNNNSSVMI</sequence>
<name>A0AA85G354_9TREM</name>
<reference evidence="1" key="1">
    <citation type="submission" date="2022-06" db="EMBL/GenBank/DDBJ databases">
        <authorList>
            <person name="Berger JAMES D."/>
            <person name="Berger JAMES D."/>
        </authorList>
    </citation>
    <scope>NUCLEOTIDE SEQUENCE [LARGE SCALE GENOMIC DNA]</scope>
</reference>
<dbReference type="Proteomes" id="UP000050792">
    <property type="component" value="Unassembled WGS sequence"/>
</dbReference>